<sequence>MALDLLFEYETGFSPETCFERGTLERVQKVVELKPHQIHVKDHVPEVFLFEETSTMNIRREVGIEETKWDSRVLYIIAFRKFVPITTLSCDEFLRAWWRVVVCHLILWKYSVHHRDINPSNLKVYQTSSGEWISVLNDYDLSSTQNGPRGNERTGKGRYHAIEGKVKHLYRHDVESFIWVLIWVCLQYEDGKLRSNRPFNQWLKRDAEGCRKGKTDFMFVGRDDARSSPSHEVGWEVAQSCVNHIGSFYNTRPKPILEDEYIFNTWLKAEVEPRLNG</sequence>
<gene>
    <name evidence="2" type="ORF">K503DRAFT_782946</name>
</gene>
<dbReference type="InParanoid" id="A0A1B7N0D3"/>
<dbReference type="Proteomes" id="UP000092154">
    <property type="component" value="Unassembled WGS sequence"/>
</dbReference>
<reference evidence="2 3" key="1">
    <citation type="submission" date="2016-06" db="EMBL/GenBank/DDBJ databases">
        <title>Comparative genomics of the ectomycorrhizal sister species Rhizopogon vinicolor and Rhizopogon vesiculosus (Basidiomycota: Boletales) reveals a divergence of the mating type B locus.</title>
        <authorList>
            <consortium name="DOE Joint Genome Institute"/>
            <person name="Mujic A.B."/>
            <person name="Kuo A."/>
            <person name="Tritt A."/>
            <person name="Lipzen A."/>
            <person name="Chen C."/>
            <person name="Johnson J."/>
            <person name="Sharma A."/>
            <person name="Barry K."/>
            <person name="Grigoriev I.V."/>
            <person name="Spatafora J.W."/>
        </authorList>
    </citation>
    <scope>NUCLEOTIDE SEQUENCE [LARGE SCALE GENOMIC DNA]</scope>
    <source>
        <strain evidence="2 3">AM-OR11-026</strain>
    </source>
</reference>
<organism evidence="2 3">
    <name type="scientific">Rhizopogon vinicolor AM-OR11-026</name>
    <dbReference type="NCBI Taxonomy" id="1314800"/>
    <lineage>
        <taxon>Eukaryota</taxon>
        <taxon>Fungi</taxon>
        <taxon>Dikarya</taxon>
        <taxon>Basidiomycota</taxon>
        <taxon>Agaricomycotina</taxon>
        <taxon>Agaricomycetes</taxon>
        <taxon>Agaricomycetidae</taxon>
        <taxon>Boletales</taxon>
        <taxon>Suillineae</taxon>
        <taxon>Rhizopogonaceae</taxon>
        <taxon>Rhizopogon</taxon>
    </lineage>
</organism>
<accession>A0A1B7N0D3</accession>
<dbReference type="Pfam" id="PF17667">
    <property type="entry name" value="Pkinase_fungal"/>
    <property type="match status" value="1"/>
</dbReference>
<name>A0A1B7N0D3_9AGAM</name>
<dbReference type="InterPro" id="IPR011009">
    <property type="entry name" value="Kinase-like_dom_sf"/>
</dbReference>
<evidence type="ECO:0000259" key="1">
    <source>
        <dbReference type="Pfam" id="PF17667"/>
    </source>
</evidence>
<dbReference type="AlphaFoldDB" id="A0A1B7N0D3"/>
<evidence type="ECO:0000313" key="3">
    <source>
        <dbReference type="Proteomes" id="UP000092154"/>
    </source>
</evidence>
<protein>
    <recommendedName>
        <fullName evidence="1">Fungal-type protein kinase domain-containing protein</fullName>
    </recommendedName>
</protein>
<dbReference type="PANTHER" id="PTHR38248">
    <property type="entry name" value="FUNK1 6"/>
    <property type="match status" value="1"/>
</dbReference>
<dbReference type="EMBL" id="KV448300">
    <property type="protein sequence ID" value="OAX38328.1"/>
    <property type="molecule type" value="Genomic_DNA"/>
</dbReference>
<dbReference type="InterPro" id="IPR040976">
    <property type="entry name" value="Pkinase_fungal"/>
</dbReference>
<dbReference type="SUPFAM" id="SSF56112">
    <property type="entry name" value="Protein kinase-like (PK-like)"/>
    <property type="match status" value="1"/>
</dbReference>
<dbReference type="PANTHER" id="PTHR38248:SF2">
    <property type="entry name" value="FUNK1 11"/>
    <property type="match status" value="1"/>
</dbReference>
<proteinExistence type="predicted"/>
<dbReference type="OrthoDB" id="5569250at2759"/>
<keyword evidence="3" id="KW-1185">Reference proteome</keyword>
<feature type="domain" description="Fungal-type protein kinase" evidence="1">
    <location>
        <begin position="64"/>
        <end position="185"/>
    </location>
</feature>
<evidence type="ECO:0000313" key="2">
    <source>
        <dbReference type="EMBL" id="OAX38328.1"/>
    </source>
</evidence>